<sequence length="572" mass="64154">MLWHSLLKLAAELLLLRPHALPVPPSHPHEWVAVALDTLRYGMFKQWVNADPKALPGFGGEVSSWPDYKSRMVCNNDLSDMAKLNNALQEQFGQVHEKESKGSGKGKGCGRFDGRDNGRYESPSKSWNHRSSYMVCGAEDLGMMIDAVETELAVYYTRTQSEQRGVSTAVNGSNWGSALLSPQERQAKDAFSYMVVRGNLGNEEPEPLDGAGFVINDKPISEIGKKNLTRAHEWLEDWVNSGQNSDYLMKNKFTHPTSDEQDAQPDKPAAAESSQPLLTDQEFVCFLAKRKGKADNHEISYNKADCDNKMDELMSRVQQRFTFGSMDSGNFRFCETKPAHVDRERMRQPTDHASSQEQSQMRAVLGSIGWVARPGRPELSYVCFALQGKQSSPTVVGLKATNKLLSAAQKTSKNGIRFVKGKFNFEEAVLLSVTDASHAAELIVDENGNKQGHKSQGGRFLLLADHMPQLDHETWCQKRVCRSTLQAEVLSSMHGSEEAERIRMILYSLRQPKATDQLWWVCAKDMIADELTQAMCWDSVRELVQFCKFSLSVKPIRAGFGIRLNDYQIGTF</sequence>
<gene>
    <name evidence="3" type="ORF">SCF082_LOCUS35932</name>
</gene>
<dbReference type="EMBL" id="CAXAMM010034780">
    <property type="protein sequence ID" value="CAK9073360.1"/>
    <property type="molecule type" value="Genomic_DNA"/>
</dbReference>
<protein>
    <submittedName>
        <fullName evidence="3">Copia protein</fullName>
    </submittedName>
</protein>
<name>A0ABP0PBE0_9DINO</name>
<keyword evidence="2" id="KW-0732">Signal</keyword>
<feature type="region of interest" description="Disordered" evidence="1">
    <location>
        <begin position="249"/>
        <end position="274"/>
    </location>
</feature>
<evidence type="ECO:0000256" key="1">
    <source>
        <dbReference type="SAM" id="MobiDB-lite"/>
    </source>
</evidence>
<dbReference type="Proteomes" id="UP001642464">
    <property type="component" value="Unassembled WGS sequence"/>
</dbReference>
<reference evidence="3 4" key="1">
    <citation type="submission" date="2024-02" db="EMBL/GenBank/DDBJ databases">
        <authorList>
            <person name="Chen Y."/>
            <person name="Shah S."/>
            <person name="Dougan E. K."/>
            <person name="Thang M."/>
            <person name="Chan C."/>
        </authorList>
    </citation>
    <scope>NUCLEOTIDE SEQUENCE [LARGE SCALE GENOMIC DNA]</scope>
</reference>
<evidence type="ECO:0000256" key="2">
    <source>
        <dbReference type="SAM" id="SignalP"/>
    </source>
</evidence>
<feature type="signal peptide" evidence="2">
    <location>
        <begin position="1"/>
        <end position="22"/>
    </location>
</feature>
<feature type="compositionally biased region" description="Basic and acidic residues" evidence="1">
    <location>
        <begin position="110"/>
        <end position="119"/>
    </location>
</feature>
<organism evidence="3 4">
    <name type="scientific">Durusdinium trenchii</name>
    <dbReference type="NCBI Taxonomy" id="1381693"/>
    <lineage>
        <taxon>Eukaryota</taxon>
        <taxon>Sar</taxon>
        <taxon>Alveolata</taxon>
        <taxon>Dinophyceae</taxon>
        <taxon>Suessiales</taxon>
        <taxon>Symbiodiniaceae</taxon>
        <taxon>Durusdinium</taxon>
    </lineage>
</organism>
<evidence type="ECO:0000313" key="4">
    <source>
        <dbReference type="Proteomes" id="UP001642464"/>
    </source>
</evidence>
<feature type="region of interest" description="Disordered" evidence="1">
    <location>
        <begin position="95"/>
        <end position="124"/>
    </location>
</feature>
<accession>A0ABP0PBE0</accession>
<proteinExistence type="predicted"/>
<comment type="caution">
    <text evidence="3">The sequence shown here is derived from an EMBL/GenBank/DDBJ whole genome shotgun (WGS) entry which is preliminary data.</text>
</comment>
<feature type="chain" id="PRO_5046616043" evidence="2">
    <location>
        <begin position="23"/>
        <end position="572"/>
    </location>
</feature>
<evidence type="ECO:0000313" key="3">
    <source>
        <dbReference type="EMBL" id="CAK9073360.1"/>
    </source>
</evidence>
<keyword evidence="4" id="KW-1185">Reference proteome</keyword>